<dbReference type="Gene3D" id="2.120.10.30">
    <property type="entry name" value="TolB, C-terminal domain"/>
    <property type="match status" value="1"/>
</dbReference>
<dbReference type="InterPro" id="IPR011042">
    <property type="entry name" value="6-blade_b-propeller_TolB-like"/>
</dbReference>
<evidence type="ECO:0000313" key="2">
    <source>
        <dbReference type="Proteomes" id="UP000282985"/>
    </source>
</evidence>
<evidence type="ECO:0000313" key="1">
    <source>
        <dbReference type="EMBL" id="RUT78383.1"/>
    </source>
</evidence>
<organism evidence="1 2">
    <name type="scientific">Ancylomarina longa</name>
    <dbReference type="NCBI Taxonomy" id="2487017"/>
    <lineage>
        <taxon>Bacteria</taxon>
        <taxon>Pseudomonadati</taxon>
        <taxon>Bacteroidota</taxon>
        <taxon>Bacteroidia</taxon>
        <taxon>Marinilabiliales</taxon>
        <taxon>Marinifilaceae</taxon>
        <taxon>Ancylomarina</taxon>
    </lineage>
</organism>
<comment type="caution">
    <text evidence="1">The sequence shown here is derived from an EMBL/GenBank/DDBJ whole genome shotgun (WGS) entry which is preliminary data.</text>
</comment>
<dbReference type="Proteomes" id="UP000282985">
    <property type="component" value="Unassembled WGS sequence"/>
</dbReference>
<dbReference type="OrthoDB" id="1116010at2"/>
<reference evidence="1 2" key="1">
    <citation type="submission" date="2018-11" db="EMBL/GenBank/DDBJ databases">
        <title>Parancylomarina longa gen. nov., sp. nov., isolated from sediments of southern Okinawa.</title>
        <authorList>
            <person name="Fu T."/>
        </authorList>
    </citation>
    <scope>NUCLEOTIDE SEQUENCE [LARGE SCALE GENOMIC DNA]</scope>
    <source>
        <strain evidence="1 2">T3-2 S1-C</strain>
    </source>
</reference>
<dbReference type="AlphaFoldDB" id="A0A434AVI7"/>
<accession>A0A434AVI7</accession>
<name>A0A434AVI7_9BACT</name>
<sequence>MHLFLIFINLLLQQNQVDLNYAHDFFEVDHFGYIYVVNNSEIVKFDSKGRQICSFANSSLGTISSVDVSDPLRILLFYKNFNQILFLDRNLSKIGTEIDLYDFSDNETEQVCSSQKGGFWIYNSNENQAFHISAKGGIISESLLVNSIYDALPVRKIKEYNSNLFLFSGNQDVIKLDQNGQFLAKIHLPDKHNISFYKNTFQYQKNSAVYEYNAKSQSDSLLYKIPTGFIKAILFRDKIYLSNEKSISIRNISF</sequence>
<proteinExistence type="predicted"/>
<gene>
    <name evidence="1" type="ORF">DLK05_08650</name>
</gene>
<dbReference type="EMBL" id="RJJX01000009">
    <property type="protein sequence ID" value="RUT78383.1"/>
    <property type="molecule type" value="Genomic_DNA"/>
</dbReference>
<keyword evidence="2" id="KW-1185">Reference proteome</keyword>
<protein>
    <submittedName>
        <fullName evidence="1">Uncharacterized protein</fullName>
    </submittedName>
</protein>